<dbReference type="KEGG" id="had:CDV25_07335"/>
<organism evidence="2 3">
    <name type="scientific">Helicobacter apodemus</name>
    <dbReference type="NCBI Taxonomy" id="135569"/>
    <lineage>
        <taxon>Bacteria</taxon>
        <taxon>Pseudomonadati</taxon>
        <taxon>Campylobacterota</taxon>
        <taxon>Epsilonproteobacteria</taxon>
        <taxon>Campylobacterales</taxon>
        <taxon>Helicobacteraceae</taxon>
        <taxon>Helicobacter</taxon>
    </lineage>
</organism>
<sequence length="182" mass="20370">MVKQFRNIHIYLSLFFLPVALMYALTGALYIFGVDEDSGASKHTYTLKATISQGGEIEAMLEYLKANDIALPRGSEPKLDKKGYLRIGSVHYFAGIKKLGEGTYDIMVFKRSFIGDIILLHKAKGEWYFNILAVGFGFAIAILYLSGLIITLFNSKKNRFIQYVTLIVGFIVSFVLGTFSVL</sequence>
<feature type="transmembrane region" description="Helical" evidence="1">
    <location>
        <begin position="12"/>
        <end position="32"/>
    </location>
</feature>
<feature type="transmembrane region" description="Helical" evidence="1">
    <location>
        <begin position="127"/>
        <end position="153"/>
    </location>
</feature>
<protein>
    <recommendedName>
        <fullName evidence="4">Integral membrane protein</fullName>
    </recommendedName>
</protein>
<dbReference type="Proteomes" id="UP000244890">
    <property type="component" value="Chromosome"/>
</dbReference>
<gene>
    <name evidence="2" type="ORF">CDV25_07335</name>
</gene>
<feature type="transmembrane region" description="Helical" evidence="1">
    <location>
        <begin position="160"/>
        <end position="181"/>
    </location>
</feature>
<keyword evidence="1" id="KW-0472">Membrane</keyword>
<accession>A0A2U8FEN2</accession>
<evidence type="ECO:0008006" key="4">
    <source>
        <dbReference type="Google" id="ProtNLM"/>
    </source>
</evidence>
<dbReference type="RefSeq" id="WP_108911395.1">
    <property type="nucleotide sequence ID" value="NZ_CP021886.1"/>
</dbReference>
<dbReference type="EMBL" id="CP021886">
    <property type="protein sequence ID" value="AWI34594.1"/>
    <property type="molecule type" value="Genomic_DNA"/>
</dbReference>
<dbReference type="OrthoDB" id="5327112at2"/>
<keyword evidence="1" id="KW-1133">Transmembrane helix</keyword>
<reference evidence="2 3" key="1">
    <citation type="submission" date="2017-06" db="EMBL/GenBank/DDBJ databases">
        <title>Complete genome of Helicobacter apodemus.</title>
        <authorList>
            <person name="Cho S."/>
        </authorList>
    </citation>
    <scope>NUCLEOTIDE SEQUENCE [LARGE SCALE GENOMIC DNA]</scope>
    <source>
        <strain evidence="3">SNUVETPUB-15-01</strain>
    </source>
</reference>
<evidence type="ECO:0000313" key="2">
    <source>
        <dbReference type="EMBL" id="AWI34594.1"/>
    </source>
</evidence>
<dbReference type="AlphaFoldDB" id="A0A2U8FEN2"/>
<keyword evidence="1" id="KW-0812">Transmembrane</keyword>
<proteinExistence type="predicted"/>
<evidence type="ECO:0000313" key="3">
    <source>
        <dbReference type="Proteomes" id="UP000244890"/>
    </source>
</evidence>
<evidence type="ECO:0000256" key="1">
    <source>
        <dbReference type="SAM" id="Phobius"/>
    </source>
</evidence>
<name>A0A2U8FEN2_9HELI</name>